<dbReference type="EMBL" id="CAJVCH010534772">
    <property type="protein sequence ID" value="CAG7825060.1"/>
    <property type="molecule type" value="Genomic_DNA"/>
</dbReference>
<accession>A0A8J2PX25</accession>
<comment type="caution">
    <text evidence="1">The sequence shown here is derived from an EMBL/GenBank/DDBJ whole genome shotgun (WGS) entry which is preliminary data.</text>
</comment>
<feature type="non-terminal residue" evidence="1">
    <location>
        <position position="1"/>
    </location>
</feature>
<reference evidence="1" key="1">
    <citation type="submission" date="2021-06" db="EMBL/GenBank/DDBJ databases">
        <authorList>
            <person name="Hodson N. C."/>
            <person name="Mongue J. A."/>
            <person name="Jaron S. K."/>
        </authorList>
    </citation>
    <scope>NUCLEOTIDE SEQUENCE</scope>
</reference>
<name>A0A8J2PX25_9HEXA</name>
<evidence type="ECO:0000313" key="2">
    <source>
        <dbReference type="Proteomes" id="UP000708208"/>
    </source>
</evidence>
<protein>
    <submittedName>
        <fullName evidence="1">Uncharacterized protein</fullName>
    </submittedName>
</protein>
<dbReference type="Proteomes" id="UP000708208">
    <property type="component" value="Unassembled WGS sequence"/>
</dbReference>
<keyword evidence="2" id="KW-1185">Reference proteome</keyword>
<dbReference type="AlphaFoldDB" id="A0A8J2PX25"/>
<gene>
    <name evidence="1" type="ORF">AFUS01_LOCUS35185</name>
</gene>
<evidence type="ECO:0000313" key="1">
    <source>
        <dbReference type="EMBL" id="CAG7825060.1"/>
    </source>
</evidence>
<sequence>MRCFQFKNSNADVRIPLHYITLTTFLGIAFLEEFSRNGQSFHLYVNRLLACTDELQEIQQNLLGRLPQETQASNRALHTQAKVIKVTFLIARSVIATYTLRSIIWPDDPNHFPSVISDPFFRVLL</sequence>
<proteinExistence type="predicted"/>
<organism evidence="1 2">
    <name type="scientific">Allacma fusca</name>
    <dbReference type="NCBI Taxonomy" id="39272"/>
    <lineage>
        <taxon>Eukaryota</taxon>
        <taxon>Metazoa</taxon>
        <taxon>Ecdysozoa</taxon>
        <taxon>Arthropoda</taxon>
        <taxon>Hexapoda</taxon>
        <taxon>Collembola</taxon>
        <taxon>Symphypleona</taxon>
        <taxon>Sminthuridae</taxon>
        <taxon>Allacma</taxon>
    </lineage>
</organism>